<sequence length="137" mass="15724">MLCDVSKEHHELISKQLEETKVFLQTQITDIRMLLNSKVKKFDENSTTLHKKVDVEAEASTRLIKDISSLNKSHMVGLQDKKKGDDQVYTSVEEFLIEIKTLISEESTISLESLSQMVSNIKLNIKMELASMYTYLI</sequence>
<dbReference type="Proteomes" id="UP001157418">
    <property type="component" value="Unassembled WGS sequence"/>
</dbReference>
<organism evidence="1 2">
    <name type="scientific">Lactuca virosa</name>
    <dbReference type="NCBI Taxonomy" id="75947"/>
    <lineage>
        <taxon>Eukaryota</taxon>
        <taxon>Viridiplantae</taxon>
        <taxon>Streptophyta</taxon>
        <taxon>Embryophyta</taxon>
        <taxon>Tracheophyta</taxon>
        <taxon>Spermatophyta</taxon>
        <taxon>Magnoliopsida</taxon>
        <taxon>eudicotyledons</taxon>
        <taxon>Gunneridae</taxon>
        <taxon>Pentapetalae</taxon>
        <taxon>asterids</taxon>
        <taxon>campanulids</taxon>
        <taxon>Asterales</taxon>
        <taxon>Asteraceae</taxon>
        <taxon>Cichorioideae</taxon>
        <taxon>Cichorieae</taxon>
        <taxon>Lactucinae</taxon>
        <taxon>Lactuca</taxon>
    </lineage>
</organism>
<evidence type="ECO:0000313" key="2">
    <source>
        <dbReference type="Proteomes" id="UP001157418"/>
    </source>
</evidence>
<keyword evidence="2" id="KW-1185">Reference proteome</keyword>
<accession>A0AAU9PJ51</accession>
<proteinExistence type="predicted"/>
<comment type="caution">
    <text evidence="1">The sequence shown here is derived from an EMBL/GenBank/DDBJ whole genome shotgun (WGS) entry which is preliminary data.</text>
</comment>
<dbReference type="AlphaFoldDB" id="A0AAU9PJ51"/>
<name>A0AAU9PJ51_9ASTR</name>
<protein>
    <submittedName>
        <fullName evidence="1">Uncharacterized protein</fullName>
    </submittedName>
</protein>
<gene>
    <name evidence="1" type="ORF">LVIROSA_LOCUS35787</name>
</gene>
<evidence type="ECO:0000313" key="1">
    <source>
        <dbReference type="EMBL" id="CAH1450356.1"/>
    </source>
</evidence>
<dbReference type="EMBL" id="CAKMRJ010005634">
    <property type="protein sequence ID" value="CAH1450356.1"/>
    <property type="molecule type" value="Genomic_DNA"/>
</dbReference>
<reference evidence="1 2" key="1">
    <citation type="submission" date="2022-01" db="EMBL/GenBank/DDBJ databases">
        <authorList>
            <person name="Xiong W."/>
            <person name="Schranz E."/>
        </authorList>
    </citation>
    <scope>NUCLEOTIDE SEQUENCE [LARGE SCALE GENOMIC DNA]</scope>
</reference>